<protein>
    <submittedName>
        <fullName evidence="1">Uncharacterized protein</fullName>
    </submittedName>
</protein>
<dbReference type="AlphaFoldDB" id="A0A0B6Z6H6"/>
<reference evidence="1" key="1">
    <citation type="submission" date="2014-12" db="EMBL/GenBank/DDBJ databases">
        <title>Insight into the proteome of Arion vulgaris.</title>
        <authorList>
            <person name="Aradska J."/>
            <person name="Bulat T."/>
            <person name="Smidak R."/>
            <person name="Sarate P."/>
            <person name="Gangsoo J."/>
            <person name="Sialana F."/>
            <person name="Bilban M."/>
            <person name="Lubec G."/>
        </authorList>
    </citation>
    <scope>NUCLEOTIDE SEQUENCE</scope>
    <source>
        <tissue evidence="1">Skin</tissue>
    </source>
</reference>
<organism evidence="1">
    <name type="scientific">Arion vulgaris</name>
    <dbReference type="NCBI Taxonomy" id="1028688"/>
    <lineage>
        <taxon>Eukaryota</taxon>
        <taxon>Metazoa</taxon>
        <taxon>Spiralia</taxon>
        <taxon>Lophotrochozoa</taxon>
        <taxon>Mollusca</taxon>
        <taxon>Gastropoda</taxon>
        <taxon>Heterobranchia</taxon>
        <taxon>Euthyneura</taxon>
        <taxon>Panpulmonata</taxon>
        <taxon>Eupulmonata</taxon>
        <taxon>Stylommatophora</taxon>
        <taxon>Helicina</taxon>
        <taxon>Arionoidea</taxon>
        <taxon>Arionidae</taxon>
        <taxon>Arion</taxon>
    </lineage>
</organism>
<feature type="non-terminal residue" evidence="1">
    <location>
        <position position="1"/>
    </location>
</feature>
<accession>A0A0B6Z6H6</accession>
<dbReference type="EMBL" id="HACG01016626">
    <property type="protein sequence ID" value="CEK63491.1"/>
    <property type="molecule type" value="Transcribed_RNA"/>
</dbReference>
<feature type="non-terminal residue" evidence="1">
    <location>
        <position position="146"/>
    </location>
</feature>
<name>A0A0B6Z6H6_9EUPU</name>
<sequence length="146" mass="17514">TEHVFMKVKMIINKLFGADSIMYSHLLYSNNNHIIIILNLFTNYHWNFLRYNHENHKLFFYTPWNLKPLLYNLWNLKPLLYNPWNQQFLVYKSCSLIYSLSLFKVYHLATAQALVLSYSSLSYLPLQARCNVHRHHLSKLDAMCTN</sequence>
<evidence type="ECO:0000313" key="1">
    <source>
        <dbReference type="EMBL" id="CEK63491.1"/>
    </source>
</evidence>
<proteinExistence type="predicted"/>
<gene>
    <name evidence="1" type="primary">ORF48483</name>
</gene>